<evidence type="ECO:0000313" key="1">
    <source>
        <dbReference type="EMBL" id="KZV42272.1"/>
    </source>
</evidence>
<gene>
    <name evidence="1" type="ORF">F511_13882</name>
</gene>
<accession>A0A2Z7C615</accession>
<evidence type="ECO:0000313" key="2">
    <source>
        <dbReference type="Proteomes" id="UP000250235"/>
    </source>
</evidence>
<name>A0A2Z7C615_9LAMI</name>
<protein>
    <submittedName>
        <fullName evidence="1">Uncharacterized protein</fullName>
    </submittedName>
</protein>
<dbReference type="EMBL" id="KQ999278">
    <property type="protein sequence ID" value="KZV42272.1"/>
    <property type="molecule type" value="Genomic_DNA"/>
</dbReference>
<reference evidence="1 2" key="1">
    <citation type="journal article" date="2015" name="Proc. Natl. Acad. Sci. U.S.A.">
        <title>The resurrection genome of Boea hygrometrica: A blueprint for survival of dehydration.</title>
        <authorList>
            <person name="Xiao L."/>
            <person name="Yang G."/>
            <person name="Zhang L."/>
            <person name="Yang X."/>
            <person name="Zhao S."/>
            <person name="Ji Z."/>
            <person name="Zhou Q."/>
            <person name="Hu M."/>
            <person name="Wang Y."/>
            <person name="Chen M."/>
            <person name="Xu Y."/>
            <person name="Jin H."/>
            <person name="Xiao X."/>
            <person name="Hu G."/>
            <person name="Bao F."/>
            <person name="Hu Y."/>
            <person name="Wan P."/>
            <person name="Li L."/>
            <person name="Deng X."/>
            <person name="Kuang T."/>
            <person name="Xiang C."/>
            <person name="Zhu J.K."/>
            <person name="Oliver M.J."/>
            <person name="He Y."/>
        </authorList>
    </citation>
    <scope>NUCLEOTIDE SEQUENCE [LARGE SCALE GENOMIC DNA]</scope>
    <source>
        <strain evidence="2">cv. XS01</strain>
    </source>
</reference>
<dbReference type="AlphaFoldDB" id="A0A2Z7C615"/>
<dbReference type="Proteomes" id="UP000250235">
    <property type="component" value="Unassembled WGS sequence"/>
</dbReference>
<organism evidence="1 2">
    <name type="scientific">Dorcoceras hygrometricum</name>
    <dbReference type="NCBI Taxonomy" id="472368"/>
    <lineage>
        <taxon>Eukaryota</taxon>
        <taxon>Viridiplantae</taxon>
        <taxon>Streptophyta</taxon>
        <taxon>Embryophyta</taxon>
        <taxon>Tracheophyta</taxon>
        <taxon>Spermatophyta</taxon>
        <taxon>Magnoliopsida</taxon>
        <taxon>eudicotyledons</taxon>
        <taxon>Gunneridae</taxon>
        <taxon>Pentapetalae</taxon>
        <taxon>asterids</taxon>
        <taxon>lamiids</taxon>
        <taxon>Lamiales</taxon>
        <taxon>Gesneriaceae</taxon>
        <taxon>Didymocarpoideae</taxon>
        <taxon>Trichosporeae</taxon>
        <taxon>Loxocarpinae</taxon>
        <taxon>Dorcoceras</taxon>
    </lineage>
</organism>
<keyword evidence="2" id="KW-1185">Reference proteome</keyword>
<proteinExistence type="predicted"/>
<sequence>MDRIRSNQRSAISIGGIVGARRIVARQRRKRSELDTCSLRAACAVDYNNSLKLTSCAPAHTWAHDQLAHQLSHECASLRLIAFRF</sequence>